<keyword evidence="1" id="KW-0472">Membrane</keyword>
<keyword evidence="1" id="KW-1133">Transmembrane helix</keyword>
<evidence type="ECO:0000256" key="1">
    <source>
        <dbReference type="SAM" id="Phobius"/>
    </source>
</evidence>
<evidence type="ECO:0000313" key="3">
    <source>
        <dbReference type="Proteomes" id="UP001139157"/>
    </source>
</evidence>
<proteinExistence type="predicted"/>
<organism evidence="2 3">
    <name type="scientific">Nocardia pulmonis</name>
    <dbReference type="NCBI Taxonomy" id="2951408"/>
    <lineage>
        <taxon>Bacteria</taxon>
        <taxon>Bacillati</taxon>
        <taxon>Actinomycetota</taxon>
        <taxon>Actinomycetes</taxon>
        <taxon>Mycobacteriales</taxon>
        <taxon>Nocardiaceae</taxon>
        <taxon>Nocardia</taxon>
    </lineage>
</organism>
<evidence type="ECO:0000313" key="2">
    <source>
        <dbReference type="EMBL" id="MCM6777061.1"/>
    </source>
</evidence>
<dbReference type="Proteomes" id="UP001139157">
    <property type="component" value="Unassembled WGS sequence"/>
</dbReference>
<reference evidence="2" key="1">
    <citation type="submission" date="2022-06" db="EMBL/GenBank/DDBJ databases">
        <title>Novel species in genus nocardia.</title>
        <authorList>
            <person name="Li F."/>
        </authorList>
    </citation>
    <scope>NUCLEOTIDE SEQUENCE</scope>
    <source>
        <strain evidence="2">CDC141</strain>
    </source>
</reference>
<comment type="caution">
    <text evidence="2">The sequence shown here is derived from an EMBL/GenBank/DDBJ whole genome shotgun (WGS) entry which is preliminary data.</text>
</comment>
<dbReference type="EMBL" id="JAMRXG010000013">
    <property type="protein sequence ID" value="MCM6777061.1"/>
    <property type="molecule type" value="Genomic_DNA"/>
</dbReference>
<protein>
    <submittedName>
        <fullName evidence="2">Uncharacterized protein</fullName>
    </submittedName>
</protein>
<gene>
    <name evidence="2" type="ORF">NDR86_26590</name>
</gene>
<keyword evidence="3" id="KW-1185">Reference proteome</keyword>
<feature type="transmembrane region" description="Helical" evidence="1">
    <location>
        <begin position="63"/>
        <end position="82"/>
    </location>
</feature>
<keyword evidence="1" id="KW-0812">Transmembrane</keyword>
<dbReference type="AlphaFoldDB" id="A0A9X2EF45"/>
<dbReference type="RefSeq" id="WP_251915773.1">
    <property type="nucleotide sequence ID" value="NZ_JAMRXG010000013.1"/>
</dbReference>
<name>A0A9X2EF45_9NOCA</name>
<sequence>MVTIGTPANQGSVVDPAAGLLDPSTAPISYGYYAENATDAAAIERHRRVDPQRTVGWWHRHRILRLGIGATLALNLGLMPSIQDALLSFLQHL</sequence>
<accession>A0A9X2EF45</accession>